<dbReference type="InterPro" id="IPR001296">
    <property type="entry name" value="Glyco_trans_1"/>
</dbReference>
<evidence type="ECO:0000313" key="3">
    <source>
        <dbReference type="Proteomes" id="UP001202248"/>
    </source>
</evidence>
<organism evidence="2 3">
    <name type="scientific">Niabella ginsengisoli</name>
    <dbReference type="NCBI Taxonomy" id="522298"/>
    <lineage>
        <taxon>Bacteria</taxon>
        <taxon>Pseudomonadati</taxon>
        <taxon>Bacteroidota</taxon>
        <taxon>Chitinophagia</taxon>
        <taxon>Chitinophagales</taxon>
        <taxon>Chitinophagaceae</taxon>
        <taxon>Niabella</taxon>
    </lineage>
</organism>
<keyword evidence="3" id="KW-1185">Reference proteome</keyword>
<keyword evidence="2" id="KW-0328">Glycosyltransferase</keyword>
<feature type="domain" description="Glycosyl transferase family 1" evidence="1">
    <location>
        <begin position="7"/>
        <end position="150"/>
    </location>
</feature>
<dbReference type="Proteomes" id="UP001202248">
    <property type="component" value="Unassembled WGS sequence"/>
</dbReference>
<evidence type="ECO:0000259" key="1">
    <source>
        <dbReference type="Pfam" id="PF00534"/>
    </source>
</evidence>
<dbReference type="SUPFAM" id="SSF53756">
    <property type="entry name" value="UDP-Glycosyltransferase/glycogen phosphorylase"/>
    <property type="match status" value="1"/>
</dbReference>
<keyword evidence="2" id="KW-0808">Transferase</keyword>
<dbReference type="GO" id="GO:0016757">
    <property type="term" value="F:glycosyltransferase activity"/>
    <property type="evidence" value="ECO:0007669"/>
    <property type="project" value="UniProtKB-KW"/>
</dbReference>
<protein>
    <submittedName>
        <fullName evidence="2">Glycosyltransferase</fullName>
        <ecNumber evidence="2">2.4.-.-</ecNumber>
    </submittedName>
</protein>
<name>A0ABS9SK46_9BACT</name>
<dbReference type="PANTHER" id="PTHR12526:SF630">
    <property type="entry name" value="GLYCOSYLTRANSFERASE"/>
    <property type="match status" value="1"/>
</dbReference>
<dbReference type="Pfam" id="PF00534">
    <property type="entry name" value="Glycos_transf_1"/>
    <property type="match status" value="1"/>
</dbReference>
<dbReference type="EC" id="2.4.-.-" evidence="2"/>
<dbReference type="PANTHER" id="PTHR12526">
    <property type="entry name" value="GLYCOSYLTRANSFERASE"/>
    <property type="match status" value="1"/>
</dbReference>
<sequence>MDRWQGKGFDTLIKIWGKIASLYPDWTLDILGGGKDANFNYLQGLAYENNVSNRVQFLGRKENVAEILKNSSVFVLSSRYEGLPMALIEAMSQGCACISFDCPSGPKEIITNNKSGLLVRDQDINGMKEALISVIENENLRESLSLAAKKEVQKFDPDTIVNEWEKLFLS</sequence>
<proteinExistence type="predicted"/>
<evidence type="ECO:0000313" key="2">
    <source>
        <dbReference type="EMBL" id="MCH5598725.1"/>
    </source>
</evidence>
<reference evidence="2 3" key="1">
    <citation type="submission" date="2022-02" db="EMBL/GenBank/DDBJ databases">
        <authorList>
            <person name="Min J."/>
        </authorList>
    </citation>
    <scope>NUCLEOTIDE SEQUENCE [LARGE SCALE GENOMIC DNA]</scope>
    <source>
        <strain evidence="2 3">GR10-1</strain>
    </source>
</reference>
<dbReference type="EMBL" id="JAKWBL010000002">
    <property type="protein sequence ID" value="MCH5598725.1"/>
    <property type="molecule type" value="Genomic_DNA"/>
</dbReference>
<accession>A0ABS9SK46</accession>
<comment type="caution">
    <text evidence="2">The sequence shown here is derived from an EMBL/GenBank/DDBJ whole genome shotgun (WGS) entry which is preliminary data.</text>
</comment>
<dbReference type="Gene3D" id="3.40.50.2000">
    <property type="entry name" value="Glycogen Phosphorylase B"/>
    <property type="match status" value="2"/>
</dbReference>
<gene>
    <name evidence="2" type="ORF">MKP09_12805</name>
</gene>